<dbReference type="Pfam" id="PF20147">
    <property type="entry name" value="Crinkler"/>
    <property type="match status" value="1"/>
</dbReference>
<keyword evidence="3" id="KW-0964">Secreted</keyword>
<feature type="domain" description="Crinkler effector protein N-terminal" evidence="4">
    <location>
        <begin position="5"/>
        <end position="101"/>
    </location>
</feature>
<reference evidence="5 6" key="1">
    <citation type="submission" date="2016-07" db="EMBL/GenBank/DDBJ databases">
        <title>Pervasive Adenine N6-methylation of Active Genes in Fungi.</title>
        <authorList>
            <consortium name="DOE Joint Genome Institute"/>
            <person name="Mondo S.J."/>
            <person name="Dannebaum R.O."/>
            <person name="Kuo R.C."/>
            <person name="Labutti K."/>
            <person name="Haridas S."/>
            <person name="Kuo A."/>
            <person name="Salamov A."/>
            <person name="Ahrendt S.R."/>
            <person name="Lipzen A."/>
            <person name="Sullivan W."/>
            <person name="Andreopoulos W.B."/>
            <person name="Clum A."/>
            <person name="Lindquist E."/>
            <person name="Daum C."/>
            <person name="Ramamoorthy G.K."/>
            <person name="Gryganskyi A."/>
            <person name="Culley D."/>
            <person name="Magnuson J.K."/>
            <person name="James T.Y."/>
            <person name="O'Malley M.A."/>
            <person name="Stajich J.E."/>
            <person name="Spatafora J.W."/>
            <person name="Visel A."/>
            <person name="Grigoriev I.V."/>
        </authorList>
    </citation>
    <scope>NUCLEOTIDE SEQUENCE [LARGE SCALE GENOMIC DNA]</scope>
    <source>
        <strain evidence="5 6">NRRL 3116</strain>
    </source>
</reference>
<dbReference type="GO" id="GO:0043657">
    <property type="term" value="C:host cell"/>
    <property type="evidence" value="ECO:0007669"/>
    <property type="project" value="UniProtKB-SubCell"/>
</dbReference>
<accession>A0A1Y2G841</accession>
<evidence type="ECO:0000313" key="5">
    <source>
        <dbReference type="EMBL" id="ORY97141.1"/>
    </source>
</evidence>
<dbReference type="EMBL" id="MCFF01000073">
    <property type="protein sequence ID" value="ORY97141.1"/>
    <property type="molecule type" value="Genomic_DNA"/>
</dbReference>
<evidence type="ECO:0000256" key="1">
    <source>
        <dbReference type="ARBA" id="ARBA00004340"/>
    </source>
</evidence>
<dbReference type="InterPro" id="IPR027417">
    <property type="entry name" value="P-loop_NTPase"/>
</dbReference>
<evidence type="ECO:0000313" key="6">
    <source>
        <dbReference type="Proteomes" id="UP000193648"/>
    </source>
</evidence>
<dbReference type="Proteomes" id="UP000193648">
    <property type="component" value="Unassembled WGS sequence"/>
</dbReference>
<name>A0A1Y2G841_9FUNG</name>
<dbReference type="GeneID" id="33572597"/>
<protein>
    <recommendedName>
        <fullName evidence="4">Crinkler effector protein N-terminal domain-containing protein</fullName>
    </recommendedName>
</protein>
<comment type="subcellular location">
    <subcellularLocation>
        <location evidence="1">Host cell</location>
    </subcellularLocation>
    <subcellularLocation>
        <location evidence="2">Secreted</location>
    </subcellularLocation>
</comment>
<dbReference type="OrthoDB" id="2393824at2759"/>
<evidence type="ECO:0000256" key="2">
    <source>
        <dbReference type="ARBA" id="ARBA00004613"/>
    </source>
</evidence>
<dbReference type="GO" id="GO:0005576">
    <property type="term" value="C:extracellular region"/>
    <property type="evidence" value="ECO:0007669"/>
    <property type="project" value="UniProtKB-SubCell"/>
</dbReference>
<sequence>MTQKIKLFCILDGDSSAFEVQLDADDSIAALKDAIKKKNEPQFDDIAAGKLNLFHVSVLDEGATINLANIESKELLTRATSEISEVFGSAPAKKTIHVIVQRPSQGSSAGPRALELNDEDERLWLERIKKGFFQGKVKQFLESYANGDLKLPLTGGVVSGLPKVPRRGTPSEKKEWPSLLLLSPSTSLNNTIYHPCEEAIKKIYEDDPRQLSLFGVSGCGKTRTVIEILSQKWGIYLNASSTDRGSNDLTSLAKFMQEANLARLYNNQDKAENGLNTQAITHCLLLSRLLIFQHCLGLNKNLTCESLMLLQVCPSAFSKEVPDIFDKLFNTIAASFHEGGVGRGNVRRVVQKAFEQVQSQLNPSTKILIVVDEAQNFSRVFEKRFQSNLPDSRPRPLLSPVVHGLETVTTDSQHVCIIPCGTGLSLNDLQWLEDSGAEAKGTKEPDGGQSYRITNFSGWSSIAQITEYLERLKDQVTTGREKIDEMIPPAAVDTMYRLLRGRFRPIISVIEGTIWKHNAIEETKREQNEPGSQEEPIWMKEIKDVQQRLTTCPDDLNQRKRGNLCSDFHHAMKALNVEKSEMLYLVKVALVRMVLFGVQTVIAKELPQLVESALGRMEFIKSKSPEYRTVIDEPFVFLAVHNYFQKSDPGFHNMIVTFWTFTKDPKIHGKFWECQVPLSLINIFHNKTLAKKMFPKNAPLDLVDHEATIVGWKKSRIGADCSDLTMEQFLEAHFDHDSRIDKREIPPFYFPTDEITGPDIVFILKINKKMYPVFVQLKFVKKLDGMKAAHALETISRDAINVHHLPNFDRFCPPNERYLSLLLMYPGKLSDKNKTMHPPDSRQALMVIDEGNIAEYFHENEIELLDSIKRSGEAIEHGREKKIKSNEQESLSFEEVNVRNNESVFWRTFGDARRTLEVKWSSRNDLSLWTLHS</sequence>
<dbReference type="InParanoid" id="A0A1Y2G841"/>
<comment type="caution">
    <text evidence="5">The sequence shown here is derived from an EMBL/GenBank/DDBJ whole genome shotgun (WGS) entry which is preliminary data.</text>
</comment>
<dbReference type="InterPro" id="IPR045379">
    <property type="entry name" value="Crinkler_N"/>
</dbReference>
<dbReference type="SUPFAM" id="SSF52540">
    <property type="entry name" value="P-loop containing nucleoside triphosphate hydrolases"/>
    <property type="match status" value="1"/>
</dbReference>
<evidence type="ECO:0000256" key="3">
    <source>
        <dbReference type="ARBA" id="ARBA00022525"/>
    </source>
</evidence>
<dbReference type="Gene3D" id="3.40.50.300">
    <property type="entry name" value="P-loop containing nucleotide triphosphate hydrolases"/>
    <property type="match status" value="1"/>
</dbReference>
<dbReference type="RefSeq" id="XP_021875674.1">
    <property type="nucleotide sequence ID" value="XM_022030756.1"/>
</dbReference>
<proteinExistence type="predicted"/>
<organism evidence="5 6">
    <name type="scientific">Lobosporangium transversale</name>
    <dbReference type="NCBI Taxonomy" id="64571"/>
    <lineage>
        <taxon>Eukaryota</taxon>
        <taxon>Fungi</taxon>
        <taxon>Fungi incertae sedis</taxon>
        <taxon>Mucoromycota</taxon>
        <taxon>Mortierellomycotina</taxon>
        <taxon>Mortierellomycetes</taxon>
        <taxon>Mortierellales</taxon>
        <taxon>Mortierellaceae</taxon>
        <taxon>Lobosporangium</taxon>
    </lineage>
</organism>
<evidence type="ECO:0000259" key="4">
    <source>
        <dbReference type="Pfam" id="PF20147"/>
    </source>
</evidence>
<gene>
    <name evidence="5" type="ORF">BCR41DRAFT_426653</name>
</gene>
<dbReference type="AlphaFoldDB" id="A0A1Y2G841"/>
<keyword evidence="6" id="KW-1185">Reference proteome</keyword>